<reference evidence="1" key="1">
    <citation type="submission" date="2018-07" db="EMBL/GenBank/DDBJ databases">
        <authorList>
            <person name="Quirk P.G."/>
            <person name="Krulwich T.A."/>
        </authorList>
    </citation>
    <scope>NUCLEOTIDE SEQUENCE</scope>
</reference>
<dbReference type="EMBL" id="UFQT01000676">
    <property type="protein sequence ID" value="SSX26454.1"/>
    <property type="molecule type" value="Genomic_DNA"/>
</dbReference>
<proteinExistence type="predicted"/>
<dbReference type="VEuPathDB" id="VectorBase:CSON013429"/>
<evidence type="ECO:0000313" key="1">
    <source>
        <dbReference type="EMBL" id="SSX26454.1"/>
    </source>
</evidence>
<sequence length="532" mass="60409">MIQRTLKSQDTVRSNRVVPLPDYPFVELNQSANHRLRSSSDTNNERNSLEDRGNAAVRLDFRTRRNIQRNILPDIVCDSVLSGFRRYNAKIAAEKNENLTENVVELQNEVIEKNPENNDNNNVNVSDVNEIKNISDSIPENNIMGQRTSQTQKPNISFAWVLRGGQSTSSSSTNSSSSCSSSLYQHSSVSRNFITWDKRQQCKNRNKHHLFNEKNLKGSDLDDYRIVRKALLESTSNNNNNTNNNINRGCKKHNSKNIDIDCLSLSTAETTTSISKCVDKATNLKKKRYRSRSKLISDTNTLSTETGNDKNENSYESREVLKNENSIQFPGIDCDTSEFDDFLRKCSLLCPANLPMVLVSDTIMYQTRIGYQTEIFLPLGTLVKGIFSVQDWIYIQLPGKVDHSGYVIASSCIPMGVLPKRHRSLHRPRATLQNAHMTSKSTDNLNLLLKPKTNETYNFQDAEKPLSGAQFEALYARVIDKLRKNRLEDTSKSEPARKYSLSTQNLQKFNVLSNEALKNECLDVNFDSLSLK</sequence>
<name>A0A336M808_CULSO</name>
<accession>A0A336M808</accession>
<organism evidence="1">
    <name type="scientific">Culicoides sonorensis</name>
    <name type="common">Biting midge</name>
    <dbReference type="NCBI Taxonomy" id="179676"/>
    <lineage>
        <taxon>Eukaryota</taxon>
        <taxon>Metazoa</taxon>
        <taxon>Ecdysozoa</taxon>
        <taxon>Arthropoda</taxon>
        <taxon>Hexapoda</taxon>
        <taxon>Insecta</taxon>
        <taxon>Pterygota</taxon>
        <taxon>Neoptera</taxon>
        <taxon>Endopterygota</taxon>
        <taxon>Diptera</taxon>
        <taxon>Nematocera</taxon>
        <taxon>Chironomoidea</taxon>
        <taxon>Ceratopogonidae</taxon>
        <taxon>Ceratopogoninae</taxon>
        <taxon>Culicoides</taxon>
        <taxon>Monoculicoides</taxon>
    </lineage>
</organism>
<dbReference type="AlphaFoldDB" id="A0A336M808"/>
<gene>
    <name evidence="1" type="primary">CSON013429</name>
</gene>
<protein>
    <submittedName>
        <fullName evidence="1">CSON013429 protein</fullName>
    </submittedName>
</protein>